<name>A0A1J0EFR3_9PSED</name>
<evidence type="ECO:0000313" key="3">
    <source>
        <dbReference type="Proteomes" id="UP000182567"/>
    </source>
</evidence>
<organism evidence="2 3">
    <name type="scientific">Pseudomonas frederiksbergensis</name>
    <dbReference type="NCBI Taxonomy" id="104087"/>
    <lineage>
        <taxon>Bacteria</taxon>
        <taxon>Pseudomonadati</taxon>
        <taxon>Pseudomonadota</taxon>
        <taxon>Gammaproteobacteria</taxon>
        <taxon>Pseudomonadales</taxon>
        <taxon>Pseudomonadaceae</taxon>
        <taxon>Pseudomonas</taxon>
    </lineage>
</organism>
<sequence length="364" mass="41067">MPSKKMVFIHLFNDRSGSPKVLSQVIKAAANNHLATEVITSSHGDGFLSGVADVQSRLFYKRSENKLLTLGYYLISQGLLFVQCLKYKRQNVVFYVNTMMPFGAALAGKLLKIPVYYHVHETSIKPDVLKRFLRFIIEKTSTKVVFVSNYLMHVERFSKLPQVVIHNALDATAEHTYRVKEEAGFSSLMICSLKAYKGVLEFLALARRSLDDKHLNFTLVLNASRSEVDSFFSSIDVPGNVAIYPRQTDMSGFYSRSDVLLNLSRPDGWIETFGLTILEGMSHGLPVIVPPVGGPAELVRSDVEGYLISSYDIEALYRAICRISLDPKKYKMLSDNALSRTRDFSLDVFESKFSTLFNEMQHDT</sequence>
<dbReference type="InterPro" id="IPR001296">
    <property type="entry name" value="Glyco_trans_1"/>
</dbReference>
<dbReference type="GO" id="GO:0016757">
    <property type="term" value="F:glycosyltransferase activity"/>
    <property type="evidence" value="ECO:0007669"/>
    <property type="project" value="InterPro"/>
</dbReference>
<dbReference type="Proteomes" id="UP000182567">
    <property type="component" value="Chromosome"/>
</dbReference>
<gene>
    <name evidence="2" type="ORF">BLL42_03400</name>
</gene>
<evidence type="ECO:0000313" key="2">
    <source>
        <dbReference type="EMBL" id="APC14815.1"/>
    </source>
</evidence>
<protein>
    <submittedName>
        <fullName evidence="2">Glycosyl transferase family 1</fullName>
    </submittedName>
</protein>
<dbReference type="Pfam" id="PF00534">
    <property type="entry name" value="Glycos_transf_1"/>
    <property type="match status" value="1"/>
</dbReference>
<dbReference type="SUPFAM" id="SSF53756">
    <property type="entry name" value="UDP-Glycosyltransferase/glycogen phosphorylase"/>
    <property type="match status" value="1"/>
</dbReference>
<reference evidence="3" key="1">
    <citation type="submission" date="2016-10" db="EMBL/GenBank/DDBJ databases">
        <title>Pseudomonas frederiksbergensis ERGS4:02 complete genome.</title>
        <authorList>
            <person name="Kumar R."/>
            <person name="Acharya V."/>
            <person name="Singh D."/>
        </authorList>
    </citation>
    <scope>NUCLEOTIDE SEQUENCE [LARGE SCALE GENOMIC DNA]</scope>
    <source>
        <strain evidence="3">ERGS4:02</strain>
    </source>
</reference>
<dbReference type="OrthoDB" id="7560678at2"/>
<dbReference type="EMBL" id="CP017886">
    <property type="protein sequence ID" value="APC14815.1"/>
    <property type="molecule type" value="Genomic_DNA"/>
</dbReference>
<dbReference type="CDD" id="cd03801">
    <property type="entry name" value="GT4_PimA-like"/>
    <property type="match status" value="1"/>
</dbReference>
<dbReference type="GeneID" id="46907250"/>
<accession>A0A1J0EFR3</accession>
<dbReference type="AlphaFoldDB" id="A0A1J0EFR3"/>
<feature type="domain" description="Glycosyl transferase family 1" evidence="1">
    <location>
        <begin position="187"/>
        <end position="337"/>
    </location>
</feature>
<evidence type="ECO:0000259" key="1">
    <source>
        <dbReference type="Pfam" id="PF00534"/>
    </source>
</evidence>
<keyword evidence="2" id="KW-0808">Transferase</keyword>
<dbReference type="PANTHER" id="PTHR12526">
    <property type="entry name" value="GLYCOSYLTRANSFERASE"/>
    <property type="match status" value="1"/>
</dbReference>
<dbReference type="GO" id="GO:1901135">
    <property type="term" value="P:carbohydrate derivative metabolic process"/>
    <property type="evidence" value="ECO:0007669"/>
    <property type="project" value="UniProtKB-ARBA"/>
</dbReference>
<dbReference type="RefSeq" id="WP_071550804.1">
    <property type="nucleotide sequence ID" value="NZ_CP017886.1"/>
</dbReference>
<proteinExistence type="predicted"/>
<dbReference type="Gene3D" id="3.40.50.2000">
    <property type="entry name" value="Glycogen Phosphorylase B"/>
    <property type="match status" value="2"/>
</dbReference>